<organism evidence="1">
    <name type="scientific">marine sediment metagenome</name>
    <dbReference type="NCBI Taxonomy" id="412755"/>
    <lineage>
        <taxon>unclassified sequences</taxon>
        <taxon>metagenomes</taxon>
        <taxon>ecological metagenomes</taxon>
    </lineage>
</organism>
<dbReference type="SUPFAM" id="SSF53474">
    <property type="entry name" value="alpha/beta-Hydrolases"/>
    <property type="match status" value="1"/>
</dbReference>
<protein>
    <recommendedName>
        <fullName evidence="2">AB hydrolase-1 domain-containing protein</fullName>
    </recommendedName>
</protein>
<gene>
    <name evidence="1" type="ORF">LCGC14_2305470</name>
</gene>
<dbReference type="AlphaFoldDB" id="A0A0F9CMN8"/>
<feature type="non-terminal residue" evidence="1">
    <location>
        <position position="152"/>
    </location>
</feature>
<evidence type="ECO:0008006" key="2">
    <source>
        <dbReference type="Google" id="ProtNLM"/>
    </source>
</evidence>
<reference evidence="1" key="1">
    <citation type="journal article" date="2015" name="Nature">
        <title>Complex archaea that bridge the gap between prokaryotes and eukaryotes.</title>
        <authorList>
            <person name="Spang A."/>
            <person name="Saw J.H."/>
            <person name="Jorgensen S.L."/>
            <person name="Zaremba-Niedzwiedzka K."/>
            <person name="Martijn J."/>
            <person name="Lind A.E."/>
            <person name="van Eijk R."/>
            <person name="Schleper C."/>
            <person name="Guy L."/>
            <person name="Ettema T.J."/>
        </authorList>
    </citation>
    <scope>NUCLEOTIDE SEQUENCE</scope>
</reference>
<evidence type="ECO:0000313" key="1">
    <source>
        <dbReference type="EMBL" id="KKL50439.1"/>
    </source>
</evidence>
<dbReference type="Gene3D" id="3.40.50.1820">
    <property type="entry name" value="alpha/beta hydrolase"/>
    <property type="match status" value="1"/>
</dbReference>
<dbReference type="EMBL" id="LAZR01032596">
    <property type="protein sequence ID" value="KKL50439.1"/>
    <property type="molecule type" value="Genomic_DNA"/>
</dbReference>
<accession>A0A0F9CMN8</accession>
<comment type="caution">
    <text evidence="1">The sequence shown here is derived from an EMBL/GenBank/DDBJ whole genome shotgun (WGS) entry which is preliminary data.</text>
</comment>
<dbReference type="InterPro" id="IPR029058">
    <property type="entry name" value="AB_hydrolase_fold"/>
</dbReference>
<name>A0A0F9CMN8_9ZZZZ</name>
<sequence>MEPRIRFCTSADGTRIAYATLGEGPPLVWVPDWGANLELEWRHPDGHAFVDRLSCGRLYVTYDRRGLGASQREVDDLSLAAHVADVAALVHHLDLEQFDLLGMSMARRLLLPTPHSTLSGCHVSCCGRRIPVGVEIVRPGTIRSLGELIRET</sequence>
<proteinExistence type="predicted"/>